<dbReference type="SUPFAM" id="SSF102588">
    <property type="entry name" value="LmbE-like"/>
    <property type="match status" value="1"/>
</dbReference>
<evidence type="ECO:0000313" key="2">
    <source>
        <dbReference type="EMBL" id="PSL04725.1"/>
    </source>
</evidence>
<dbReference type="GO" id="GO:0016137">
    <property type="term" value="P:glycoside metabolic process"/>
    <property type="evidence" value="ECO:0007669"/>
    <property type="project" value="UniProtKB-ARBA"/>
</dbReference>
<comment type="caution">
    <text evidence="2">The sequence shown here is derived from an EMBL/GenBank/DDBJ whole genome shotgun (WGS) entry which is preliminary data.</text>
</comment>
<dbReference type="Proteomes" id="UP000243528">
    <property type="component" value="Unassembled WGS sequence"/>
</dbReference>
<dbReference type="OrthoDB" id="3514174at2"/>
<dbReference type="AlphaFoldDB" id="A0A2P8E5H8"/>
<dbReference type="Gene3D" id="3.40.50.10320">
    <property type="entry name" value="LmbE-like"/>
    <property type="match status" value="1"/>
</dbReference>
<protein>
    <submittedName>
        <fullName evidence="2">LmbE family N-acetylglucosaminyl deacetylase</fullName>
    </submittedName>
</protein>
<dbReference type="PANTHER" id="PTHR12993:SF30">
    <property type="entry name" value="N-ACETYL-ALPHA-D-GLUCOSAMINYL L-MALATE DEACETYLASE 1"/>
    <property type="match status" value="1"/>
</dbReference>
<dbReference type="InterPro" id="IPR003737">
    <property type="entry name" value="GlcNAc_PI_deacetylase-related"/>
</dbReference>
<organism evidence="2 3">
    <name type="scientific">Haloactinopolyspora alba</name>
    <dbReference type="NCBI Taxonomy" id="648780"/>
    <lineage>
        <taxon>Bacteria</taxon>
        <taxon>Bacillati</taxon>
        <taxon>Actinomycetota</taxon>
        <taxon>Actinomycetes</taxon>
        <taxon>Jiangellales</taxon>
        <taxon>Jiangellaceae</taxon>
        <taxon>Haloactinopolyspora</taxon>
    </lineage>
</organism>
<keyword evidence="1" id="KW-0862">Zinc</keyword>
<dbReference type="RefSeq" id="WP_106536916.1">
    <property type="nucleotide sequence ID" value="NZ_PYGE01000005.1"/>
</dbReference>
<accession>A0A2P8E5H8</accession>
<sequence length="212" mass="23165">MISLLPTAGELEILCLGAHPDDIEIGCGATLLTLAEARSVRANALVLTGEGERRDEGMKATGAFLPGAAVDVRVVGLPDGRLPAHWGEVKDALEAAGRDIQPDVVFAPRADDAHQDHRLLAELVPTVWRDALVLGYEIPKWDGDLGTATHYVPVSPETAQRKVRLLDECFGSQTGRDWWDEELFLGLLRLRGVECRSRYAEAFTVSKAVLRF</sequence>
<evidence type="ECO:0000313" key="3">
    <source>
        <dbReference type="Proteomes" id="UP000243528"/>
    </source>
</evidence>
<reference evidence="2 3" key="1">
    <citation type="submission" date="2018-03" db="EMBL/GenBank/DDBJ databases">
        <title>Genomic Encyclopedia of Archaeal and Bacterial Type Strains, Phase II (KMG-II): from individual species to whole genera.</title>
        <authorList>
            <person name="Goeker M."/>
        </authorList>
    </citation>
    <scope>NUCLEOTIDE SEQUENCE [LARGE SCALE GENOMIC DNA]</scope>
    <source>
        <strain evidence="2 3">DSM 45211</strain>
    </source>
</reference>
<gene>
    <name evidence="2" type="ORF">CLV30_105192</name>
</gene>
<dbReference type="EMBL" id="PYGE01000005">
    <property type="protein sequence ID" value="PSL04725.1"/>
    <property type="molecule type" value="Genomic_DNA"/>
</dbReference>
<dbReference type="Pfam" id="PF02585">
    <property type="entry name" value="PIG-L"/>
    <property type="match status" value="1"/>
</dbReference>
<name>A0A2P8E5H8_9ACTN</name>
<dbReference type="PANTHER" id="PTHR12993">
    <property type="entry name" value="N-ACETYLGLUCOSAMINYL-PHOSPHATIDYLINOSITOL DE-N-ACETYLASE-RELATED"/>
    <property type="match status" value="1"/>
</dbReference>
<dbReference type="GO" id="GO:0016811">
    <property type="term" value="F:hydrolase activity, acting on carbon-nitrogen (but not peptide) bonds, in linear amides"/>
    <property type="evidence" value="ECO:0007669"/>
    <property type="project" value="TreeGrafter"/>
</dbReference>
<proteinExistence type="predicted"/>
<keyword evidence="3" id="KW-1185">Reference proteome</keyword>
<dbReference type="InterPro" id="IPR024078">
    <property type="entry name" value="LmbE-like_dom_sf"/>
</dbReference>
<evidence type="ECO:0000256" key="1">
    <source>
        <dbReference type="ARBA" id="ARBA00022833"/>
    </source>
</evidence>